<proteinExistence type="predicted"/>
<evidence type="ECO:0000313" key="3">
    <source>
        <dbReference type="Proteomes" id="UP000663992"/>
    </source>
</evidence>
<dbReference type="EMBL" id="JAFKCS010000201">
    <property type="protein sequence ID" value="MBN7822811.1"/>
    <property type="molecule type" value="Genomic_DNA"/>
</dbReference>
<sequence>MATYSFKVQLPPRRSGGTPDCDKWTFHHILPWKYFYCLSAILGYYYYGTVASFVRGHPTLNTPENRAGLLDTATVFAPIVVCNTSIVQSEGVSMMSLVEMERLINGLARTGGSIVDKISQNAVRLHDHFVECTSPVFGGFPGMDGNQRSDDPKSSMELTRPSNGDASWWSAVTDIGKLLERASLFERSSEREGCKDLKSSVYGDRVKFKLTNNDLDNILLANLRTVVTPRFNSSVLAFDEKSWLFHYNGSQWSFVIADDIYHYPSYRPDKSAFKFSVSTTNTHTNRSKHLPMTRCPGIDNEKNILRPTVDAAKLIK</sequence>
<gene>
    <name evidence="2" type="ORF">J0A65_23310</name>
</gene>
<dbReference type="Proteomes" id="UP000663992">
    <property type="component" value="Unassembled WGS sequence"/>
</dbReference>
<organism evidence="2 3">
    <name type="scientific">Bowmanella yangjiangensis</name>
    <dbReference type="NCBI Taxonomy" id="2811230"/>
    <lineage>
        <taxon>Bacteria</taxon>
        <taxon>Pseudomonadati</taxon>
        <taxon>Pseudomonadota</taxon>
        <taxon>Gammaproteobacteria</taxon>
        <taxon>Alteromonadales</taxon>
        <taxon>Alteromonadaceae</taxon>
        <taxon>Bowmanella</taxon>
    </lineage>
</organism>
<evidence type="ECO:0000313" key="2">
    <source>
        <dbReference type="EMBL" id="MBN7822811.1"/>
    </source>
</evidence>
<reference evidence="2 3" key="1">
    <citation type="submission" date="2021-03" db="EMBL/GenBank/DDBJ databases">
        <title>novel species isolated from a fishpond in China.</title>
        <authorList>
            <person name="Lu H."/>
            <person name="Cai Z."/>
        </authorList>
    </citation>
    <scope>NUCLEOTIDE SEQUENCE [LARGE SCALE GENOMIC DNA]</scope>
    <source>
        <strain evidence="2 3">Y57</strain>
    </source>
</reference>
<comment type="caution">
    <text evidence="2">The sequence shown here is derived from an EMBL/GenBank/DDBJ whole genome shotgun (WGS) entry which is preliminary data.</text>
</comment>
<protein>
    <submittedName>
        <fullName evidence="2">Uncharacterized protein</fullName>
    </submittedName>
</protein>
<name>A0ABS3D345_9ALTE</name>
<evidence type="ECO:0000256" key="1">
    <source>
        <dbReference type="SAM" id="MobiDB-lite"/>
    </source>
</evidence>
<dbReference type="RefSeq" id="WP_206596673.1">
    <property type="nucleotide sequence ID" value="NZ_JAFKCS010000201.1"/>
</dbReference>
<feature type="region of interest" description="Disordered" evidence="1">
    <location>
        <begin position="140"/>
        <end position="163"/>
    </location>
</feature>
<accession>A0ABS3D345</accession>
<keyword evidence="3" id="KW-1185">Reference proteome</keyword>